<dbReference type="Gene3D" id="3.60.21.70">
    <property type="entry name" value="PhoD-like phosphatase"/>
    <property type="match status" value="1"/>
</dbReference>
<dbReference type="AlphaFoldDB" id="A0A6C0K0D1"/>
<proteinExistence type="predicted"/>
<dbReference type="EMBL" id="MN740785">
    <property type="protein sequence ID" value="QHU11515.1"/>
    <property type="molecule type" value="Genomic_DNA"/>
</dbReference>
<dbReference type="PANTHER" id="PTHR33987">
    <property type="entry name" value="CALCINEURIN-LIKE METALLO-PHOSPHOESTERASE SUPERFAMILY PROTEIN"/>
    <property type="match status" value="1"/>
</dbReference>
<dbReference type="PANTHER" id="PTHR33987:SF1">
    <property type="entry name" value="CALCINEURIN-LIKE METALLO-PHOSPHOESTERASE SUPERFAMILY PROTEIN"/>
    <property type="match status" value="1"/>
</dbReference>
<protein>
    <recommendedName>
        <fullName evidence="2">PhoD-like phosphatase metallophosphatase domain-containing protein</fullName>
    </recommendedName>
</protein>
<dbReference type="SUPFAM" id="SSF56300">
    <property type="entry name" value="Metallo-dependent phosphatases"/>
    <property type="match status" value="1"/>
</dbReference>
<accession>A0A6C0K0D1</accession>
<dbReference type="InterPro" id="IPR029052">
    <property type="entry name" value="Metallo-depent_PP-like"/>
</dbReference>
<organism evidence="1">
    <name type="scientific">viral metagenome</name>
    <dbReference type="NCBI Taxonomy" id="1070528"/>
    <lineage>
        <taxon>unclassified sequences</taxon>
        <taxon>metagenomes</taxon>
        <taxon>organismal metagenomes</taxon>
    </lineage>
</organism>
<dbReference type="InterPro" id="IPR038607">
    <property type="entry name" value="PhoD-like_sf"/>
</dbReference>
<name>A0A6C0K0D1_9ZZZZ</name>
<evidence type="ECO:0000313" key="1">
    <source>
        <dbReference type="EMBL" id="QHU11515.1"/>
    </source>
</evidence>
<sequence>MQQQKTCEKNLSFAKAIAFDPLNITFGPFDIKKGNQASLSLYYDSERIFQIDTKVYDPVFFNNSLAPIPFTWTMYIASCFRIPSDFTSTPILLDAYKKFAEQYEKEPSDMIISLGDTVYIQQSQTGSRYGVLNRYIELLNFPYFRNSLSNSWWIACIDDHDLGINDTLTASYNIGMIRDVQQEVFPRVSYGSTNTLNSMYNVADITIIVLDDVSNRKYDIVNGNYISILGEEQLEWFCQALADVYVLFGTNAMILVVDGKSWFGSYGGYTYTSCPNELNRIIDTINTLRLTNVIHMCGDSHFSDQSYYPLQNGGSITEFRNSAIGSIPRKNINDNPYRVPGSLVDVNNFGKITIEGIQGERSLLYQVFTKDGIVYEYSTSSSS</sequence>
<reference evidence="1" key="1">
    <citation type="journal article" date="2020" name="Nature">
        <title>Giant virus diversity and host interactions through global metagenomics.</title>
        <authorList>
            <person name="Schulz F."/>
            <person name="Roux S."/>
            <person name="Paez-Espino D."/>
            <person name="Jungbluth S."/>
            <person name="Walsh D.A."/>
            <person name="Denef V.J."/>
            <person name="McMahon K.D."/>
            <person name="Konstantinidis K.T."/>
            <person name="Eloe-Fadrosh E.A."/>
            <person name="Kyrpides N.C."/>
            <person name="Woyke T."/>
        </authorList>
    </citation>
    <scope>NUCLEOTIDE SEQUENCE</scope>
    <source>
        <strain evidence="1">GVMAG-S-1101169-75</strain>
    </source>
</reference>
<evidence type="ECO:0008006" key="2">
    <source>
        <dbReference type="Google" id="ProtNLM"/>
    </source>
</evidence>